<dbReference type="InterPro" id="IPR036188">
    <property type="entry name" value="FAD/NAD-bd_sf"/>
</dbReference>
<dbReference type="STRING" id="329046.A0A1Y2CBH7"/>
<feature type="domain" description="FAD-binding" evidence="7">
    <location>
        <begin position="6"/>
        <end position="243"/>
    </location>
</feature>
<dbReference type="EMBL" id="MCGO01000022">
    <property type="protein sequence ID" value="ORY44389.1"/>
    <property type="molecule type" value="Genomic_DNA"/>
</dbReference>
<evidence type="ECO:0000256" key="1">
    <source>
        <dbReference type="ARBA" id="ARBA00001974"/>
    </source>
</evidence>
<comment type="similarity">
    <text evidence="2">Belongs to the UbiH/COQ6 family.</text>
</comment>
<keyword evidence="6" id="KW-0503">Monooxygenase</keyword>
<keyword evidence="8" id="KW-0830">Ubiquinone</keyword>
<keyword evidence="9" id="KW-1185">Reference proteome</keyword>
<organism evidence="8 9">
    <name type="scientific">Rhizoclosmatium globosum</name>
    <dbReference type="NCBI Taxonomy" id="329046"/>
    <lineage>
        <taxon>Eukaryota</taxon>
        <taxon>Fungi</taxon>
        <taxon>Fungi incertae sedis</taxon>
        <taxon>Chytridiomycota</taxon>
        <taxon>Chytridiomycota incertae sedis</taxon>
        <taxon>Chytridiomycetes</taxon>
        <taxon>Chytridiales</taxon>
        <taxon>Chytriomycetaceae</taxon>
        <taxon>Rhizoclosmatium</taxon>
    </lineage>
</organism>
<dbReference type="InterPro" id="IPR018168">
    <property type="entry name" value="Ubi_Hdrlase_CS"/>
</dbReference>
<keyword evidence="4" id="KW-0274">FAD</keyword>
<dbReference type="OrthoDB" id="683240at2759"/>
<dbReference type="Gene3D" id="3.50.50.60">
    <property type="entry name" value="FAD/NAD(P)-binding domain"/>
    <property type="match status" value="2"/>
</dbReference>
<dbReference type="PANTHER" id="PTHR43876">
    <property type="entry name" value="UBIQUINONE BIOSYNTHESIS MONOOXYGENASE COQ6, MITOCHONDRIAL"/>
    <property type="match status" value="1"/>
</dbReference>
<dbReference type="InterPro" id="IPR010971">
    <property type="entry name" value="UbiH/COQ6"/>
</dbReference>
<evidence type="ECO:0000256" key="6">
    <source>
        <dbReference type="ARBA" id="ARBA00023033"/>
    </source>
</evidence>
<dbReference type="PANTHER" id="PTHR43876:SF7">
    <property type="entry name" value="UBIQUINONE BIOSYNTHESIS MONOOXYGENASE COQ6, MITOCHONDRIAL"/>
    <property type="match status" value="1"/>
</dbReference>
<keyword evidence="3" id="KW-0285">Flavoprotein</keyword>
<keyword evidence="5" id="KW-0560">Oxidoreductase</keyword>
<accession>A0A1Y2CBH7</accession>
<feature type="domain" description="FAD-binding" evidence="7">
    <location>
        <begin position="335"/>
        <end position="389"/>
    </location>
</feature>
<dbReference type="InterPro" id="IPR002938">
    <property type="entry name" value="FAD-bd"/>
</dbReference>
<dbReference type="GO" id="GO:0106364">
    <property type="term" value="F:4-hydroxy-3-all-trans-polyprenylbenzoate oxygenase activity"/>
    <property type="evidence" value="ECO:0007669"/>
    <property type="project" value="EnsemblFungi"/>
</dbReference>
<dbReference type="GO" id="GO:0006744">
    <property type="term" value="P:ubiquinone biosynthetic process"/>
    <property type="evidence" value="ECO:0007669"/>
    <property type="project" value="EnsemblFungi"/>
</dbReference>
<dbReference type="PROSITE" id="PS01304">
    <property type="entry name" value="UBIH"/>
    <property type="match status" value="1"/>
</dbReference>
<comment type="cofactor">
    <cofactor evidence="1">
        <name>FAD</name>
        <dbReference type="ChEBI" id="CHEBI:57692"/>
    </cofactor>
</comment>
<gene>
    <name evidence="8" type="ORF">BCR33DRAFT_697648</name>
</gene>
<protein>
    <submittedName>
        <fullName evidence="8">Ubiquinone biosynthesis hydrox</fullName>
    </submittedName>
</protein>
<evidence type="ECO:0000256" key="2">
    <source>
        <dbReference type="ARBA" id="ARBA00005349"/>
    </source>
</evidence>
<evidence type="ECO:0000313" key="8">
    <source>
        <dbReference type="EMBL" id="ORY44389.1"/>
    </source>
</evidence>
<dbReference type="Pfam" id="PF01494">
    <property type="entry name" value="FAD_binding_3"/>
    <property type="match status" value="2"/>
</dbReference>
<evidence type="ECO:0000256" key="4">
    <source>
        <dbReference type="ARBA" id="ARBA00022827"/>
    </source>
</evidence>
<name>A0A1Y2CBH7_9FUNG</name>
<dbReference type="PRINTS" id="PR00420">
    <property type="entry name" value="RNGMNOXGNASE"/>
</dbReference>
<dbReference type="GO" id="GO:0005743">
    <property type="term" value="C:mitochondrial inner membrane"/>
    <property type="evidence" value="ECO:0007669"/>
    <property type="project" value="EnsemblFungi"/>
</dbReference>
<evidence type="ECO:0000313" key="9">
    <source>
        <dbReference type="Proteomes" id="UP000193642"/>
    </source>
</evidence>
<sequence>MGALARTDICIVGGGIVGTALAAALSTSAFASHLKVTLIEGGDLFALPDERTNYFSNRVSSVTPESAKLLKRIGAWDRIPEDRKKPFAQMKVWDALGNGKLAFNAPQTHAASCMGWIVENSWLRKSLTESLGSSVSVLNKSFVEDISSGEGSGLEWPILTLKDKSKIQARLLIGADGANSLVRKYANIKSSGWDYPQKAIVATLKVENVEGNNNDVAYQRFLPGGPIACLPLSANRSSLVWSTHPATAAKLSKLSTKDFASFVDIAFRNPVEDLKYLTGLIQEDGSLPSTVNLEEEAAWGRQRLVEANMNQIGAPPAHTTMPKISGVIETSRAGFPLRFYLSERYVSDKRAALIGDAAHTIHPLAGQGLNLGLLDVGTIAKVIEEGLQSGSDIGNIHTLQNYASERFAPNLGMMLAVDSIGKLFRAESDPIVWARSFGLNMGIPFQDSRTWP</sequence>
<dbReference type="NCBIfam" id="TIGR01988">
    <property type="entry name" value="Ubi-OHases"/>
    <property type="match status" value="1"/>
</dbReference>
<evidence type="ECO:0000259" key="7">
    <source>
        <dbReference type="Pfam" id="PF01494"/>
    </source>
</evidence>
<dbReference type="InterPro" id="IPR051205">
    <property type="entry name" value="UbiH/COQ6_monooxygenase"/>
</dbReference>
<dbReference type="GO" id="GO:0016712">
    <property type="term" value="F:oxidoreductase activity, acting on paired donors, with incorporation or reduction of molecular oxygen, reduced flavin or flavoprotein as one donor, and incorporation of one atom of oxygen"/>
    <property type="evidence" value="ECO:0007669"/>
    <property type="project" value="EnsemblFungi"/>
</dbReference>
<evidence type="ECO:0000256" key="3">
    <source>
        <dbReference type="ARBA" id="ARBA00022630"/>
    </source>
</evidence>
<evidence type="ECO:0000256" key="5">
    <source>
        <dbReference type="ARBA" id="ARBA00023002"/>
    </source>
</evidence>
<proteinExistence type="inferred from homology"/>
<comment type="caution">
    <text evidence="8">The sequence shown here is derived from an EMBL/GenBank/DDBJ whole genome shotgun (WGS) entry which is preliminary data.</text>
</comment>
<reference evidence="8 9" key="1">
    <citation type="submission" date="2016-07" db="EMBL/GenBank/DDBJ databases">
        <title>Pervasive Adenine N6-methylation of Active Genes in Fungi.</title>
        <authorList>
            <consortium name="DOE Joint Genome Institute"/>
            <person name="Mondo S.J."/>
            <person name="Dannebaum R.O."/>
            <person name="Kuo R.C."/>
            <person name="Labutti K."/>
            <person name="Haridas S."/>
            <person name="Kuo A."/>
            <person name="Salamov A."/>
            <person name="Ahrendt S.R."/>
            <person name="Lipzen A."/>
            <person name="Sullivan W."/>
            <person name="Andreopoulos W.B."/>
            <person name="Clum A."/>
            <person name="Lindquist E."/>
            <person name="Daum C."/>
            <person name="Ramamoorthy G.K."/>
            <person name="Gryganskyi A."/>
            <person name="Culley D."/>
            <person name="Magnuson J.K."/>
            <person name="James T.Y."/>
            <person name="O'Malley M.A."/>
            <person name="Stajich J.E."/>
            <person name="Spatafora J.W."/>
            <person name="Visel A."/>
            <person name="Grigoriev I.V."/>
        </authorList>
    </citation>
    <scope>NUCLEOTIDE SEQUENCE [LARGE SCALE GENOMIC DNA]</scope>
    <source>
        <strain evidence="8 9">JEL800</strain>
    </source>
</reference>
<dbReference type="GO" id="GO:0071949">
    <property type="term" value="F:FAD binding"/>
    <property type="evidence" value="ECO:0007669"/>
    <property type="project" value="InterPro"/>
</dbReference>
<dbReference type="SUPFAM" id="SSF51905">
    <property type="entry name" value="FAD/NAD(P)-binding domain"/>
    <property type="match status" value="1"/>
</dbReference>
<dbReference type="Proteomes" id="UP000193642">
    <property type="component" value="Unassembled WGS sequence"/>
</dbReference>
<dbReference type="AlphaFoldDB" id="A0A1Y2CBH7"/>